<sequence>MITKIVAIIVTYCVSFIPSDYLTTKSIDQGDKDTTILVDKTRDDINNETK</sequence>
<dbReference type="RefSeq" id="WP_155034758.1">
    <property type="nucleotide sequence ID" value="NZ_JAYMMG010000010.1"/>
</dbReference>
<evidence type="ECO:0000313" key="2">
    <source>
        <dbReference type="Proteomes" id="UP000488936"/>
    </source>
</evidence>
<name>A0A7K1GK27_9FLAO</name>
<organism evidence="1 2">
    <name type="scientific">Myroides pelagicus</name>
    <dbReference type="NCBI Taxonomy" id="270914"/>
    <lineage>
        <taxon>Bacteria</taxon>
        <taxon>Pseudomonadati</taxon>
        <taxon>Bacteroidota</taxon>
        <taxon>Flavobacteriia</taxon>
        <taxon>Flavobacteriales</taxon>
        <taxon>Flavobacteriaceae</taxon>
        <taxon>Myroides</taxon>
    </lineage>
</organism>
<comment type="caution">
    <text evidence="1">The sequence shown here is derived from an EMBL/GenBank/DDBJ whole genome shotgun (WGS) entry which is preliminary data.</text>
</comment>
<dbReference type="Proteomes" id="UP000488936">
    <property type="component" value="Unassembled WGS sequence"/>
</dbReference>
<dbReference type="AlphaFoldDB" id="A0A7K1GK27"/>
<reference evidence="1 2" key="1">
    <citation type="journal article" date="2006" name="Int. J. Syst. Evol. Microbiol.">
        <title>Myroides pelagicus sp. nov., isolated from seawater in Thailand.</title>
        <authorList>
            <person name="Yoon J."/>
            <person name="Maneerat S."/>
            <person name="Kawai F."/>
            <person name="Yokota A."/>
        </authorList>
    </citation>
    <scope>NUCLEOTIDE SEQUENCE [LARGE SCALE GENOMIC DNA]</scope>
    <source>
        <strain evidence="1 2">SM1T</strain>
    </source>
</reference>
<keyword evidence="2" id="KW-1185">Reference proteome</keyword>
<gene>
    <name evidence="1" type="ORF">GJV77_02375</name>
</gene>
<dbReference type="EMBL" id="WMJY01000003">
    <property type="protein sequence ID" value="MTH28773.1"/>
    <property type="molecule type" value="Genomic_DNA"/>
</dbReference>
<evidence type="ECO:0000313" key="1">
    <source>
        <dbReference type="EMBL" id="MTH28773.1"/>
    </source>
</evidence>
<protein>
    <submittedName>
        <fullName evidence="1">Uncharacterized protein</fullName>
    </submittedName>
</protein>
<accession>A0A7K1GK27</accession>
<proteinExistence type="predicted"/>